<dbReference type="RefSeq" id="XP_045099986.1">
    <property type="nucleotide sequence ID" value="XM_045239178.1"/>
</dbReference>
<dbReference type="AlphaFoldDB" id="B6IKJ7"/>
<reference evidence="2 3" key="2">
    <citation type="journal article" date="2011" name="PLoS Genet.">
        <title>Caenorhabditis briggsae recombinant inbred line genotypes reveal inter-strain incompatibility and the evolution of recombination.</title>
        <authorList>
            <person name="Ross J.A."/>
            <person name="Koboldt D.C."/>
            <person name="Staisch J.E."/>
            <person name="Chamberlin H.M."/>
            <person name="Gupta B.P."/>
            <person name="Miller R.D."/>
            <person name="Baird S.E."/>
            <person name="Haag E.S."/>
        </authorList>
    </citation>
    <scope>NUCLEOTIDE SEQUENCE [LARGE SCALE GENOMIC DNA]</scope>
    <source>
        <strain evidence="2 3">AF16</strain>
    </source>
</reference>
<gene>
    <name evidence="2 4" type="ORF">CBG27536</name>
    <name evidence="2" type="ORF">CBG_27536</name>
</gene>
<feature type="region of interest" description="Disordered" evidence="1">
    <location>
        <begin position="76"/>
        <end position="104"/>
    </location>
</feature>
<keyword evidence="3" id="KW-1185">Reference proteome</keyword>
<dbReference type="WormBase" id="CBG27536">
    <property type="protein sequence ID" value="CBP43751"/>
    <property type="gene ID" value="WBGene00088950"/>
</dbReference>
<dbReference type="InParanoid" id="B6IKJ7"/>
<proteinExistence type="predicted"/>
<accession>B6IKJ7</accession>
<dbReference type="GeneID" id="68918987"/>
<reference evidence="2 3" key="1">
    <citation type="journal article" date="2003" name="PLoS Biol.">
        <title>The genome sequence of Caenorhabditis briggsae: a platform for comparative genomics.</title>
        <authorList>
            <person name="Stein L.D."/>
            <person name="Bao Z."/>
            <person name="Blasiar D."/>
            <person name="Blumenthal T."/>
            <person name="Brent M.R."/>
            <person name="Chen N."/>
            <person name="Chinwalla A."/>
            <person name="Clarke L."/>
            <person name="Clee C."/>
            <person name="Coghlan A."/>
            <person name="Coulson A."/>
            <person name="D'Eustachio P."/>
            <person name="Fitch D.H."/>
            <person name="Fulton L.A."/>
            <person name="Fulton R.E."/>
            <person name="Griffiths-Jones S."/>
            <person name="Harris T.W."/>
            <person name="Hillier L.W."/>
            <person name="Kamath R."/>
            <person name="Kuwabara P.E."/>
            <person name="Mardis E.R."/>
            <person name="Marra M.A."/>
            <person name="Miner T.L."/>
            <person name="Minx P."/>
            <person name="Mullikin J.C."/>
            <person name="Plumb R.W."/>
            <person name="Rogers J."/>
            <person name="Schein J.E."/>
            <person name="Sohrmann M."/>
            <person name="Spieth J."/>
            <person name="Stajich J.E."/>
            <person name="Wei C."/>
            <person name="Willey D."/>
            <person name="Wilson R.K."/>
            <person name="Durbin R."/>
            <person name="Waterston R.H."/>
        </authorList>
    </citation>
    <scope>NUCLEOTIDE SEQUENCE [LARGE SCALE GENOMIC DNA]</scope>
    <source>
        <strain evidence="2 3">AF16</strain>
    </source>
</reference>
<evidence type="ECO:0000313" key="2">
    <source>
        <dbReference type="EMBL" id="CAS00427.1"/>
    </source>
</evidence>
<organism evidence="2 3">
    <name type="scientific">Caenorhabditis briggsae</name>
    <dbReference type="NCBI Taxonomy" id="6238"/>
    <lineage>
        <taxon>Eukaryota</taxon>
        <taxon>Metazoa</taxon>
        <taxon>Ecdysozoa</taxon>
        <taxon>Nematoda</taxon>
        <taxon>Chromadorea</taxon>
        <taxon>Rhabditida</taxon>
        <taxon>Rhabditina</taxon>
        <taxon>Rhabditomorpha</taxon>
        <taxon>Rhabditoidea</taxon>
        <taxon>Rhabditidae</taxon>
        <taxon>Peloderinae</taxon>
        <taxon>Caenorhabditis</taxon>
    </lineage>
</organism>
<evidence type="ECO:0000313" key="3">
    <source>
        <dbReference type="Proteomes" id="UP000008549"/>
    </source>
</evidence>
<evidence type="ECO:0000256" key="1">
    <source>
        <dbReference type="SAM" id="MobiDB-lite"/>
    </source>
</evidence>
<evidence type="ECO:0000313" key="4">
    <source>
        <dbReference type="WormBase" id="CBG27536"/>
    </source>
</evidence>
<dbReference type="KEGG" id="cbr:CBG_27536"/>
<dbReference type="EMBL" id="HE600924">
    <property type="protein sequence ID" value="CAS00427.1"/>
    <property type="molecule type" value="Genomic_DNA"/>
</dbReference>
<dbReference type="CTD" id="68918987"/>
<dbReference type="HOGENOM" id="CLU_1564298_0_0_1"/>
<dbReference type="Proteomes" id="UP000008549">
    <property type="component" value="Unassembled WGS sequence"/>
</dbReference>
<feature type="compositionally biased region" description="Low complexity" evidence="1">
    <location>
        <begin position="135"/>
        <end position="153"/>
    </location>
</feature>
<sequence>MDQRPNHQARDKRFLAGVQMGVGALDDMADIIEVHELEGLQREHDDVAQMAENLGQEMTISKLSINSERRRSYSRIVGGNEGVGGATTELGAGSPKDLRRFRGSSACFPGGSSLVSTNTTQIGSPAPQHGSCSQSSRSTAADGRSSTSSAASSEPKSAPTGWTGKPKTFYC</sequence>
<feature type="region of interest" description="Disordered" evidence="1">
    <location>
        <begin position="116"/>
        <end position="171"/>
    </location>
</feature>
<name>B6IKJ7_CAEBR</name>
<protein>
    <submittedName>
        <fullName evidence="2">Protein CBG27536</fullName>
    </submittedName>
</protein>